<dbReference type="Pfam" id="PF01061">
    <property type="entry name" value="ABC2_membrane"/>
    <property type="match status" value="1"/>
</dbReference>
<feature type="transmembrane region" description="Helical" evidence="5">
    <location>
        <begin position="238"/>
        <end position="257"/>
    </location>
</feature>
<proteinExistence type="predicted"/>
<keyword evidence="8" id="KW-1185">Reference proteome</keyword>
<evidence type="ECO:0000256" key="2">
    <source>
        <dbReference type="ARBA" id="ARBA00022692"/>
    </source>
</evidence>
<comment type="caution">
    <text evidence="7">The sequence shown here is derived from an EMBL/GenBank/DDBJ whole genome shotgun (WGS) entry which is preliminary data.</text>
</comment>
<evidence type="ECO:0000256" key="1">
    <source>
        <dbReference type="ARBA" id="ARBA00004141"/>
    </source>
</evidence>
<evidence type="ECO:0000313" key="7">
    <source>
        <dbReference type="EMBL" id="GIH37936.1"/>
    </source>
</evidence>
<feature type="transmembrane region" description="Helical" evidence="5">
    <location>
        <begin position="101"/>
        <end position="123"/>
    </location>
</feature>
<feature type="transmembrane region" description="Helical" evidence="5">
    <location>
        <begin position="57"/>
        <end position="80"/>
    </location>
</feature>
<gene>
    <name evidence="7" type="ORF">Mco01_09360</name>
</gene>
<keyword evidence="4 5" id="KW-0472">Membrane</keyword>
<dbReference type="PANTHER" id="PTHR43229:SF2">
    <property type="entry name" value="NODULATION PROTEIN J"/>
    <property type="match status" value="1"/>
</dbReference>
<evidence type="ECO:0000313" key="8">
    <source>
        <dbReference type="Proteomes" id="UP000603904"/>
    </source>
</evidence>
<feature type="transmembrane region" description="Helical" evidence="5">
    <location>
        <begin position="172"/>
        <end position="194"/>
    </location>
</feature>
<keyword evidence="2 5" id="KW-0812">Transmembrane</keyword>
<feature type="transmembrane region" description="Helical" evidence="5">
    <location>
        <begin position="25"/>
        <end position="45"/>
    </location>
</feature>
<evidence type="ECO:0000256" key="3">
    <source>
        <dbReference type="ARBA" id="ARBA00022989"/>
    </source>
</evidence>
<dbReference type="InterPro" id="IPR051784">
    <property type="entry name" value="Nod_factor_ABC_transporter"/>
</dbReference>
<evidence type="ECO:0000259" key="6">
    <source>
        <dbReference type="Pfam" id="PF01061"/>
    </source>
</evidence>
<accession>A0ABQ4FSY3</accession>
<dbReference type="RefSeq" id="WP_204055644.1">
    <property type="nucleotide sequence ID" value="NZ_BAAAGP010000003.1"/>
</dbReference>
<keyword evidence="3 5" id="KW-1133">Transmembrane helix</keyword>
<dbReference type="InterPro" id="IPR013525">
    <property type="entry name" value="ABC2_TM"/>
</dbReference>
<protein>
    <submittedName>
        <fullName evidence="7">Transport permease protein</fullName>
    </submittedName>
</protein>
<dbReference type="PANTHER" id="PTHR43229">
    <property type="entry name" value="NODULATION PROTEIN J"/>
    <property type="match status" value="1"/>
</dbReference>
<feature type="transmembrane region" description="Helical" evidence="5">
    <location>
        <begin position="143"/>
        <end position="165"/>
    </location>
</feature>
<organism evidence="7 8">
    <name type="scientific">Microbispora corallina</name>
    <dbReference type="NCBI Taxonomy" id="83302"/>
    <lineage>
        <taxon>Bacteria</taxon>
        <taxon>Bacillati</taxon>
        <taxon>Actinomycetota</taxon>
        <taxon>Actinomycetes</taxon>
        <taxon>Streptosporangiales</taxon>
        <taxon>Streptosporangiaceae</taxon>
        <taxon>Microbispora</taxon>
    </lineage>
</organism>
<evidence type="ECO:0000256" key="5">
    <source>
        <dbReference type="SAM" id="Phobius"/>
    </source>
</evidence>
<evidence type="ECO:0000256" key="4">
    <source>
        <dbReference type="ARBA" id="ARBA00023136"/>
    </source>
</evidence>
<dbReference type="EMBL" id="BOOC01000003">
    <property type="protein sequence ID" value="GIH37936.1"/>
    <property type="molecule type" value="Genomic_DNA"/>
</dbReference>
<feature type="domain" description="ABC-2 type transporter transmembrane" evidence="6">
    <location>
        <begin position="54"/>
        <end position="219"/>
    </location>
</feature>
<name>A0ABQ4FSY3_9ACTN</name>
<comment type="subcellular location">
    <subcellularLocation>
        <location evidence="1">Membrane</location>
        <topology evidence="1">Multi-pass membrane protein</topology>
    </subcellularLocation>
</comment>
<dbReference type="Proteomes" id="UP000603904">
    <property type="component" value="Unassembled WGS sequence"/>
</dbReference>
<sequence length="263" mass="27431">MNATALGLRRGWTEHLNQLSDRREMVTALAGSVGVYALLVAWLGGDTVPGADVRMGTYLTAGFLAFTVFSTGLTGLPLMIATDREEGVLLRARTLPRGTRVYLTGRATGVLLTIATNGVLILLVSLPLTGGSLPASPGRWLTLAWVLTLGTLAVVPLGAALGILLPGPKTGAALLALPTMVLLTASGVVVPLSAMPSVVRGIAQVFPLYWQALGLRAAFLPDSMLAAEIGHSWRLGQAAIVLGAWAAGGMVLAPWLLRRVRGR</sequence>
<reference evidence="7 8" key="1">
    <citation type="submission" date="2021-01" db="EMBL/GenBank/DDBJ databases">
        <title>Whole genome shotgun sequence of Microbispora corallina NBRC 16416.</title>
        <authorList>
            <person name="Komaki H."/>
            <person name="Tamura T."/>
        </authorList>
    </citation>
    <scope>NUCLEOTIDE SEQUENCE [LARGE SCALE GENOMIC DNA]</scope>
    <source>
        <strain evidence="7 8">NBRC 16416</strain>
    </source>
</reference>